<dbReference type="InterPro" id="IPR007110">
    <property type="entry name" value="Ig-like_dom"/>
</dbReference>
<dbReference type="Gene3D" id="2.60.40.10">
    <property type="entry name" value="Immunoglobulins"/>
    <property type="match status" value="4"/>
</dbReference>
<name>A0ABS2CU68_9FLAO</name>
<dbReference type="PROSITE" id="PS50835">
    <property type="entry name" value="IG_LIKE"/>
    <property type="match status" value="1"/>
</dbReference>
<dbReference type="SMART" id="SM00060">
    <property type="entry name" value="FN3"/>
    <property type="match status" value="3"/>
</dbReference>
<dbReference type="InterPro" id="IPR035986">
    <property type="entry name" value="PKD_dom_sf"/>
</dbReference>
<dbReference type="InterPro" id="IPR036116">
    <property type="entry name" value="FN3_sf"/>
</dbReference>
<feature type="domain" description="Ig-like" evidence="1">
    <location>
        <begin position="2332"/>
        <end position="2429"/>
    </location>
</feature>
<dbReference type="EMBL" id="JACSOD020000437">
    <property type="protein sequence ID" value="MBM6498513.1"/>
    <property type="molecule type" value="Genomic_DNA"/>
</dbReference>
<dbReference type="InterPro" id="IPR003961">
    <property type="entry name" value="FN3_dom"/>
</dbReference>
<dbReference type="InterPro" id="IPR021655">
    <property type="entry name" value="Put_metal-bd"/>
</dbReference>
<feature type="non-terminal residue" evidence="3">
    <location>
        <position position="2911"/>
    </location>
</feature>
<feature type="domain" description="Fibronectin type-III" evidence="2">
    <location>
        <begin position="862"/>
        <end position="957"/>
    </location>
</feature>
<accession>A0ABS2CU68</accession>
<evidence type="ECO:0000259" key="2">
    <source>
        <dbReference type="PROSITE" id="PS50853"/>
    </source>
</evidence>
<dbReference type="InterPro" id="IPR013320">
    <property type="entry name" value="ConA-like_dom_sf"/>
</dbReference>
<dbReference type="Gene3D" id="2.60.120.200">
    <property type="match status" value="2"/>
</dbReference>
<dbReference type="Pfam" id="PF13927">
    <property type="entry name" value="Ig_3"/>
    <property type="match status" value="1"/>
</dbReference>
<dbReference type="Pfam" id="PF00041">
    <property type="entry name" value="fn3"/>
    <property type="match status" value="1"/>
</dbReference>
<dbReference type="InterPro" id="IPR036179">
    <property type="entry name" value="Ig-like_dom_sf"/>
</dbReference>
<dbReference type="Proteomes" id="UP000759529">
    <property type="component" value="Unassembled WGS sequence"/>
</dbReference>
<evidence type="ECO:0000313" key="3">
    <source>
        <dbReference type="EMBL" id="MBM6498513.1"/>
    </source>
</evidence>
<proteinExistence type="predicted"/>
<dbReference type="CDD" id="cd00063">
    <property type="entry name" value="FN3"/>
    <property type="match status" value="1"/>
</dbReference>
<protein>
    <submittedName>
        <fullName evidence="3">Fibronectin type III domain-containing protein</fullName>
    </submittedName>
</protein>
<feature type="domain" description="Fibronectin type-III" evidence="2">
    <location>
        <begin position="618"/>
        <end position="714"/>
    </location>
</feature>
<dbReference type="InterPro" id="IPR045474">
    <property type="entry name" value="GEVED"/>
</dbReference>
<evidence type="ECO:0000259" key="1">
    <source>
        <dbReference type="PROSITE" id="PS50835"/>
    </source>
</evidence>
<gene>
    <name evidence="3" type="ORF">H9X54_004255</name>
</gene>
<dbReference type="SUPFAM" id="SSF48726">
    <property type="entry name" value="Immunoglobulin"/>
    <property type="match status" value="1"/>
</dbReference>
<evidence type="ECO:0000313" key="4">
    <source>
        <dbReference type="Proteomes" id="UP000759529"/>
    </source>
</evidence>
<organism evidence="3 4">
    <name type="scientific">Flavobacterium macrobrachii</name>
    <dbReference type="NCBI Taxonomy" id="591204"/>
    <lineage>
        <taxon>Bacteria</taxon>
        <taxon>Pseudomonadati</taxon>
        <taxon>Bacteroidota</taxon>
        <taxon>Flavobacteriia</taxon>
        <taxon>Flavobacteriales</taxon>
        <taxon>Flavobacteriaceae</taxon>
        <taxon>Flavobacterium</taxon>
    </lineage>
</organism>
<dbReference type="SUPFAM" id="SSF49265">
    <property type="entry name" value="Fibronectin type III"/>
    <property type="match status" value="3"/>
</dbReference>
<comment type="caution">
    <text evidence="3">The sequence shown here is derived from an EMBL/GenBank/DDBJ whole genome shotgun (WGS) entry which is preliminary data.</text>
</comment>
<dbReference type="SUPFAM" id="SSF49899">
    <property type="entry name" value="Concanavalin A-like lectins/glucanases"/>
    <property type="match status" value="1"/>
</dbReference>
<dbReference type="RefSeq" id="WP_204158718.1">
    <property type="nucleotide sequence ID" value="NZ_JACSOD020000437.1"/>
</dbReference>
<dbReference type="PROSITE" id="PS50853">
    <property type="entry name" value="FN3"/>
    <property type="match status" value="3"/>
</dbReference>
<dbReference type="SUPFAM" id="SSF49299">
    <property type="entry name" value="PKD domain"/>
    <property type="match status" value="1"/>
</dbReference>
<dbReference type="InterPro" id="IPR013783">
    <property type="entry name" value="Ig-like_fold"/>
</dbReference>
<dbReference type="Pfam" id="PF11617">
    <property type="entry name" value="Cu-binding_MopE"/>
    <property type="match status" value="1"/>
</dbReference>
<sequence length="2911" mass="299271">MMNNYNCLNSSQTTWLKKWSSGNVGSPHETTTSRFKSFWLSTMALLLLMISQSGWSQVSGYAFSQSTGTYTQITGGTVLATQTATTGTAAGALDDVNYLVALPFDFTFNGVTYASGTNIHVNTNGFVSFGSAPTVGTYGVIGSTNVVAGAIAPFSIDCNGGYAATASMTLGSPILTITTGSTTPFVVGSLVTGTGIPAGATVVSITGTTVTLSANVTSAGTGRTVNVGSGEIRFETLNSAPNRKLVIQFRYMRPYNVTLGTINYQVILNETTNSVDISYGNAFGSTTSSAPQVGLRGSVNTDFNNRTSTTSWSSTSAGSTNSSTITFRSTVLPASGLTFSFTPPSCVLPGSTTVSGVTTSGATVSWLAPSPVPSGGYDYELRTSGAAGSGATGLVTSGNTTSLSQAFSSLTPATSYSFYVRSNCGVGGVTSWRAATNFNTLCNSITSFPYTETFESPLPCWQTNVVSGSATWARITGSSGDITGPFAGTSFLEKDFNSSVALATSPPLDLTTLPTGARINVRLHRHASAEANDKYEVYVNTTNSLTGATKILDLFSRTSIAPTVPSTGWYQYLLNIPSSFNTSNTVYVIFRGATSAGFSSYDLGIDDFIVEALPNCLEASALTTSNLTSSSVTISWTAPSPAPSNGYDYEIRTSGAAGSGATGLITSGSVATGVTTANITGLTANTTYSAYVRSNCGASQSPWTLATNFYTGYCVVSTTGQASWISVFNTTGGSNNITHSAASGATGGYLDLSATNTVSNFIGGSTNLSMTAGGPTCGFAVWVDWNNNLTFETTERMFVTTGYVTSTTGSFAIPSGTANGNYRMRVVTDFNNTAPSNPCAVVTRGEYKDFTFQVVSPPTCTVPTSVVASSITDVTATVNWASITVPSAGYDYYLATTATAPDGATIPTGNVTSATVNLTSLTSNTLYYFWVRSNCSTEQTAWAGTNFRTNCVTVGVPYSQNFESVTVPALPDCTSIQNAGSGNNWATSTVNANGFNSKVLQYAYNSLSAANAWFYTQGINLVAGTNYNISYKYGNNSTTFVEKLKVAYGSSPAAMGMTTVLADYPSINTGTANSASINFTPATSGIYYFGFNAYSDADEFNLYVDDILVDVGCSSANAGTAITSISSVCPGNAATLSSTGYSTGGGLIYQWERSVDSAFTAPTNLGSASNTYSSISTGSLTATTYFRLKVTCAAGSPEYSNVVTVNTLTPATLSALADNSSFCIGGTAIITASGAATYSWTSTPAGFTSTDAVVTVSPTASTTYNVVGVDANGCTTNTVNVPVTVLITPSPVTVTSSASTICDGSIVTLTSAGGAAPSNYTIGAGATTEFNTSPYRGGANAQKIQYLYTKAELNAAGISAGNINGLSFFVTSNGPSNLPNLQIAVAHTTATSLGTTFDSNVGTVVFGPVAYSTVAGNNSHTFTTPFNWNGNDNIVITVCSDSPTASSTSTVRADIVAGVSTGTTTFVAGSICSNTAATTSTNRPTITFNYAVSTSTTWTSSPSSTLYTDAAATVEYVSGSSATVVYAKPSAATTYSAAATLGTCSSTPGSATVNVNALPDFSISPATICQGDTANLTVVTSESNSYSWTPVGGGTTLTGASVNVNPTITTTYNVTATSNTSVPACQKTIQVVVTVNEIGVINSGTTSRTVSPDQPTTFVVNTTGSGLSYQWQANTGSGWIDLSDDYVDETTGNYSGTTTATLSVQNIELSFDGYQYRCLVTGQAPCTTLTPIEATLAVLNTGFSAQPQNVNLCSATSASFTIVTTGDEPGFVQWQVSTDNGVSFTDIVDGFDSVTGLTFAGANDSDPKTLNVSGITTTNNGYQFKCQLDFFLDSNIATLTVNQPVTFSPDVNTAAVNVCRTTNATTFTFTPQGSFGAIEWRYATSASGTYAPVTNGTPANVTYSGQGTTSLVVSTTASTSVGSYYYKAFVAGLGSGVDKCPDVETSVATLVVNQPAVTIAASANSYCTPGSAVTLTASGAASYSWTSSPAGFTSSDASISVTPSATTIYTVQGTDAFGCTNTAVQSIGVGESFSVTSSNASGIQCPGSNATLSSVVTPSSGTFYNITTGANTRRYAFTADTGTFTPLVGGTSSGISATADDTMSATITPGSGFTFNFGGTNYTNFRVGSNGQLVFGASGSNNGDNNLATTTSTSRPGLAPLWDDLVCTTGITYQLSGTAPNRVLTVEWLNMRWAYNFTLTSPVISFQVKLYETTNIIEYVYRQEAAPYNPGYNGASIGLMGTASTNFISLSNSSASPTVSTTTSTNNIEVKPATGQIYRFTPSVPPTYTYAWTSTPAGFTSTVASPVVAPTVTTSYNLTVTSSQGCSATAAPLAVNVQTEGPVISAQPESVARCIGQNASFTVASSTTSALTYQWRKDGENLVNGTGIAGATSATLTLTGVTALSAGTYDVVITTCTSLSTTSDQVTLTVNNLPTIVVTPSTSTYCSPGGTAVALTASGASTFAWSPSTGLSATTGNTVNASPSSSTSYVVTGTDANGCVNTTTALVNVTAKPQNVIASASATSICAGASTNLTATANPILGVANYSFNSSNGTYTPITGGTVVRDGSLTLDSFTSGALTIPSFTLNGVSYTTAYMTSNGLLTLGGSAPSTTSYTAISTTTGSGIALCPFNADLDRANTTVATDMRWQTVGDEIVFQWTQFQRYLQTENFDFQVRLNRVTGIVSFVYRLNSGPGSGTLYQPQVGIRTSATDFKNISVGTGSESWSSPLASTSNSSLVRFTSASPAQAFVSGLTYTFTPPAPITYSWSSSNVVNANSATTATTALASTETFSVTATNGTCTTTAQTTVNVVPNQTWYQDTDGDGYGKTDVTLTDCTQPSGYAALSGDCNDNNPAVNPGATEVCWNGIDDDCDGLQSEGCSPVVVNMATANNTTLPSFAIAVSAQPYSYAGST</sequence>
<reference evidence="3 4" key="1">
    <citation type="submission" date="2021-02" db="EMBL/GenBank/DDBJ databases">
        <authorList>
            <person name="Jung H.S."/>
            <person name="Chun B.H."/>
            <person name="Jeon C.O."/>
        </authorList>
    </citation>
    <scope>NUCLEOTIDE SEQUENCE [LARGE SCALE GENOMIC DNA]</scope>
    <source>
        <strain evidence="3 4">LMG 25203</strain>
    </source>
</reference>
<keyword evidence="4" id="KW-1185">Reference proteome</keyword>
<feature type="domain" description="Fibronectin type-III" evidence="2">
    <location>
        <begin position="348"/>
        <end position="443"/>
    </location>
</feature>
<dbReference type="Pfam" id="PF20009">
    <property type="entry name" value="GEVED"/>
    <property type="match status" value="1"/>
</dbReference>